<feature type="binding site" evidence="5">
    <location>
        <position position="85"/>
    </location>
    <ligand>
        <name>S-adenosyl-L-methionine</name>
        <dbReference type="ChEBI" id="CHEBI:59789"/>
    </ligand>
</feature>
<organism evidence="7 8">
    <name type="scientific">Cenarchaeum symbiosum (strain A)</name>
    <dbReference type="NCBI Taxonomy" id="414004"/>
    <lineage>
        <taxon>Archaea</taxon>
        <taxon>Nitrososphaerota</taxon>
        <taxon>Candidatus Cenarchaeales</taxon>
        <taxon>Candidatus Cenarchaeaceae</taxon>
        <taxon>Candidatus Cenarchaeum</taxon>
    </lineage>
</organism>
<keyword evidence="1 5" id="KW-0489">Methyltransferase</keyword>
<evidence type="ECO:0000256" key="2">
    <source>
        <dbReference type="ARBA" id="ARBA00022679"/>
    </source>
</evidence>
<feature type="binding site" evidence="5">
    <location>
        <position position="26"/>
    </location>
    <ligand>
        <name>S-adenosyl-L-methionine</name>
        <dbReference type="ChEBI" id="CHEBI:59789"/>
    </ligand>
</feature>
<protein>
    <submittedName>
        <fullName evidence="7">Dimethyladenosine transferase (rRNA methylation)</fullName>
        <ecNumber evidence="7">2.1.1.-</ecNumber>
    </submittedName>
</protein>
<feature type="binding site" evidence="5">
    <location>
        <position position="47"/>
    </location>
    <ligand>
        <name>S-adenosyl-L-methionine</name>
        <dbReference type="ChEBI" id="CHEBI:59789"/>
    </ligand>
</feature>
<dbReference type="SUPFAM" id="SSF53335">
    <property type="entry name" value="S-adenosyl-L-methionine-dependent methyltransferases"/>
    <property type="match status" value="1"/>
</dbReference>
<dbReference type="Pfam" id="PF00398">
    <property type="entry name" value="RrnaAD"/>
    <property type="match status" value="1"/>
</dbReference>
<dbReference type="AlphaFoldDB" id="A0RUT6"/>
<feature type="domain" description="Ribosomal RNA adenine methylase transferase N-terminal" evidence="6">
    <location>
        <begin position="6"/>
        <end position="167"/>
    </location>
</feature>
<reference evidence="7 8" key="1">
    <citation type="journal article" date="2006" name="Proc. Natl. Acad. Sci. U.S.A.">
        <title>Genomic analysis of the uncultivated marine crenarchaeote Cenarchaeum symbiosum.</title>
        <authorList>
            <person name="Hallam S.J."/>
            <person name="Konstantinidis K.T."/>
            <person name="Putnam N."/>
            <person name="Schleper C."/>
            <person name="Watanabe Y."/>
            <person name="Sugahara J."/>
            <person name="Preston C."/>
            <person name="de la Torre J."/>
            <person name="Richardson P.M."/>
            <person name="DeLong E.F."/>
        </authorList>
    </citation>
    <scope>NUCLEOTIDE SEQUENCE [LARGE SCALE GENOMIC DNA]</scope>
    <source>
        <strain evidence="8">A</strain>
    </source>
</reference>
<evidence type="ECO:0000259" key="6">
    <source>
        <dbReference type="SMART" id="SM00650"/>
    </source>
</evidence>
<evidence type="ECO:0000313" key="7">
    <source>
        <dbReference type="EMBL" id="ABK77103.1"/>
    </source>
</evidence>
<dbReference type="PANTHER" id="PTHR11727">
    <property type="entry name" value="DIMETHYLADENOSINE TRANSFERASE"/>
    <property type="match status" value="1"/>
</dbReference>
<dbReference type="PATRIC" id="fig|414004.10.peg.428"/>
<feature type="binding site" evidence="5">
    <location>
        <position position="1"/>
    </location>
    <ligand>
        <name>S-adenosyl-L-methionine</name>
        <dbReference type="ChEBI" id="CHEBI:59789"/>
    </ligand>
</feature>
<keyword evidence="4 5" id="KW-0694">RNA-binding</keyword>
<dbReference type="GO" id="GO:0003723">
    <property type="term" value="F:RNA binding"/>
    <property type="evidence" value="ECO:0007669"/>
    <property type="project" value="UniProtKB-UniRule"/>
</dbReference>
<sequence length="221" mass="24188">MRSRQAARRIADSAGISPGDTVLEVGTGLGALTRELCGRGARIISVERNGRLYGEASASLHCEGLELRRGDGFAVEDGFDVFVSNLPYSQSRRAVEWLVQRDFARGIVTVQKEFAAKLMEADPRRRRAIGVLAGHCFEMRVLFPVARSCFDPPPRVDSVVVELAKRRTIPGGVVRAVNGIFSYRRKTMRGIMKQFGREGGPGRLDDLSGDEIVGVAAEIAR</sequence>
<keyword evidence="3 5" id="KW-0949">S-adenosyl-L-methionine</keyword>
<name>A0RUT6_CENSY</name>
<gene>
    <name evidence="7" type="ordered locus">CENSYa_0469</name>
</gene>
<dbReference type="EC" id="2.1.1.-" evidence="7"/>
<keyword evidence="2 5" id="KW-0808">Transferase</keyword>
<comment type="caution">
    <text evidence="5">Lacks conserved residue(s) required for the propagation of feature annotation.</text>
</comment>
<keyword evidence="8" id="KW-1185">Reference proteome</keyword>
<feature type="binding site" evidence="5">
    <location>
        <position position="71"/>
    </location>
    <ligand>
        <name>S-adenosyl-L-methionine</name>
        <dbReference type="ChEBI" id="CHEBI:59789"/>
    </ligand>
</feature>
<accession>A0RUT6</accession>
<proteinExistence type="inferred from homology"/>
<dbReference type="Gene3D" id="3.40.50.150">
    <property type="entry name" value="Vaccinia Virus protein VP39"/>
    <property type="match status" value="1"/>
</dbReference>
<dbReference type="Proteomes" id="UP000000758">
    <property type="component" value="Chromosome"/>
</dbReference>
<evidence type="ECO:0000313" key="8">
    <source>
        <dbReference type="Proteomes" id="UP000000758"/>
    </source>
</evidence>
<evidence type="ECO:0000256" key="3">
    <source>
        <dbReference type="ARBA" id="ARBA00022691"/>
    </source>
</evidence>
<dbReference type="InterPro" id="IPR001737">
    <property type="entry name" value="KsgA/Erm"/>
</dbReference>
<dbReference type="STRING" id="414004.CENSYa_0469"/>
<evidence type="ECO:0000256" key="4">
    <source>
        <dbReference type="ARBA" id="ARBA00022884"/>
    </source>
</evidence>
<evidence type="ECO:0000256" key="5">
    <source>
        <dbReference type="PROSITE-ProRule" id="PRU01026"/>
    </source>
</evidence>
<dbReference type="EMBL" id="DP000238">
    <property type="protein sequence ID" value="ABK77103.1"/>
    <property type="molecule type" value="Genomic_DNA"/>
</dbReference>
<dbReference type="SMART" id="SM00650">
    <property type="entry name" value="rADc"/>
    <property type="match status" value="1"/>
</dbReference>
<dbReference type="PANTHER" id="PTHR11727:SF7">
    <property type="entry name" value="DIMETHYLADENOSINE TRANSFERASE-RELATED"/>
    <property type="match status" value="1"/>
</dbReference>
<dbReference type="InterPro" id="IPR029063">
    <property type="entry name" value="SAM-dependent_MTases_sf"/>
</dbReference>
<dbReference type="PROSITE" id="PS51689">
    <property type="entry name" value="SAM_RNA_A_N6_MT"/>
    <property type="match status" value="1"/>
</dbReference>
<dbReference type="HOGENOM" id="CLU_041220_0_2_2"/>
<evidence type="ECO:0000256" key="1">
    <source>
        <dbReference type="ARBA" id="ARBA00022603"/>
    </source>
</evidence>
<dbReference type="KEGG" id="csy:CENSYa_0469"/>
<dbReference type="EnsemblBacteria" id="ABK77103">
    <property type="protein sequence ID" value="ABK77103"/>
    <property type="gene ID" value="CENSYa_0469"/>
</dbReference>
<comment type="similarity">
    <text evidence="5">Belongs to the class I-like SAM-binding methyltransferase superfamily. rRNA adenine N(6)-methyltransferase family.</text>
</comment>
<dbReference type="InterPro" id="IPR020598">
    <property type="entry name" value="rRNA_Ade_methylase_Trfase_N"/>
</dbReference>
<dbReference type="GO" id="GO:0000179">
    <property type="term" value="F:rRNA (adenine-N6,N6-)-dimethyltransferase activity"/>
    <property type="evidence" value="ECO:0007669"/>
    <property type="project" value="UniProtKB-UniRule"/>
</dbReference>
<dbReference type="CDD" id="cd02440">
    <property type="entry name" value="AdoMet_MTases"/>
    <property type="match status" value="1"/>
</dbReference>